<dbReference type="EMBL" id="WIWF01000055">
    <property type="protein sequence ID" value="MQT75631.1"/>
    <property type="molecule type" value="Genomic_DNA"/>
</dbReference>
<protein>
    <recommendedName>
        <fullName evidence="3">Nucleotidyl transferase AbiEii/AbiGii toxin family protein</fullName>
    </recommendedName>
</protein>
<evidence type="ECO:0000313" key="2">
    <source>
        <dbReference type="Proteomes" id="UP000447574"/>
    </source>
</evidence>
<dbReference type="SUPFAM" id="SSF81301">
    <property type="entry name" value="Nucleotidyltransferase"/>
    <property type="match status" value="1"/>
</dbReference>
<evidence type="ECO:0000313" key="1">
    <source>
        <dbReference type="EMBL" id="MQT75631.1"/>
    </source>
</evidence>
<dbReference type="Gene3D" id="3.30.460.40">
    <property type="match status" value="1"/>
</dbReference>
<accession>A0A7X1WVS2</accession>
<dbReference type="InterPro" id="IPR043519">
    <property type="entry name" value="NT_sf"/>
</dbReference>
<evidence type="ECO:0008006" key="3">
    <source>
        <dbReference type="Google" id="ProtNLM"/>
    </source>
</evidence>
<dbReference type="Proteomes" id="UP000447574">
    <property type="component" value="Unassembled WGS sequence"/>
</dbReference>
<gene>
    <name evidence="1" type="ORF">GHO37_15120</name>
</gene>
<organism evidence="1 2">
    <name type="scientific">Pseudomonas helleri</name>
    <dbReference type="NCBI Taxonomy" id="1608996"/>
    <lineage>
        <taxon>Bacteria</taxon>
        <taxon>Pseudomonadati</taxon>
        <taxon>Pseudomonadota</taxon>
        <taxon>Gammaproteobacteria</taxon>
        <taxon>Pseudomonadales</taxon>
        <taxon>Pseudomonadaceae</taxon>
        <taxon>Pseudomonas</taxon>
    </lineage>
</organism>
<comment type="caution">
    <text evidence="1">The sequence shown here is derived from an EMBL/GenBank/DDBJ whole genome shotgun (WGS) entry which is preliminary data.</text>
</comment>
<name>A0A7X1WVS2_9PSED</name>
<reference evidence="1 2" key="1">
    <citation type="submission" date="2019-10" db="EMBL/GenBank/DDBJ databases">
        <title>Evaluation of single-gene subtyping targets for Pseudomonas.</title>
        <authorList>
            <person name="Reichler S.J."/>
            <person name="Orsi R.H."/>
            <person name="Wiedmann M."/>
            <person name="Martin N.H."/>
            <person name="Murphy S.I."/>
        </authorList>
    </citation>
    <scope>NUCLEOTIDE SEQUENCE [LARGE SCALE GENOMIC DNA]</scope>
    <source>
        <strain evidence="1 2">FSL R10-2932</strain>
    </source>
</reference>
<proteinExistence type="predicted"/>
<sequence length="158" mass="17379">MKRIGDNLICTGANEEIVQALVANNVEFAVVGGLAVAWYCPEREADDMDILINPTPENSERVFHALSGLNIMGINPDSLSKEGVQIQLKHYHYADIITPPKGGPTFDEIISDSIEGNLFNKPIRIPSIAKLIVLKEHTIATAQCSKHLKDIELLRHAV</sequence>
<dbReference type="AlphaFoldDB" id="A0A7X1WVS2"/>
<dbReference type="RefSeq" id="WP_153438529.1">
    <property type="nucleotide sequence ID" value="NZ_WIWF01000055.1"/>
</dbReference>